<dbReference type="EMBL" id="PYDT01000009">
    <property type="protein sequence ID" value="THU48968.1"/>
    <property type="molecule type" value="Genomic_DNA"/>
</dbReference>
<name>A0A4S8IKJ5_MUSBA</name>
<gene>
    <name evidence="13" type="ORF">C4D60_Mb06t04600</name>
</gene>
<dbReference type="Proteomes" id="UP000317650">
    <property type="component" value="Chromosome 6"/>
</dbReference>
<keyword evidence="14" id="KW-1185">Reference proteome</keyword>
<evidence type="ECO:0000256" key="11">
    <source>
        <dbReference type="PROSITE-ProRule" id="PRU00282"/>
    </source>
</evidence>
<evidence type="ECO:0000313" key="14">
    <source>
        <dbReference type="Proteomes" id="UP000317650"/>
    </source>
</evidence>
<dbReference type="GO" id="GO:0015748">
    <property type="term" value="P:organophosphate ester transport"/>
    <property type="evidence" value="ECO:0007669"/>
    <property type="project" value="UniProtKB-ARBA"/>
</dbReference>
<dbReference type="PRINTS" id="PR00926">
    <property type="entry name" value="MITOCARRIER"/>
</dbReference>
<comment type="similarity">
    <text evidence="2 12">Belongs to the mitochondrial carrier (TC 2.A.29) family.</text>
</comment>
<proteinExistence type="inferred from homology"/>
<dbReference type="FunFam" id="1.50.40.10:FF:000098">
    <property type="entry name" value="Mitochondrial substrate carrier family protein"/>
    <property type="match status" value="1"/>
</dbReference>
<keyword evidence="4 11" id="KW-0812">Transmembrane</keyword>
<evidence type="ECO:0000256" key="12">
    <source>
        <dbReference type="RuleBase" id="RU000488"/>
    </source>
</evidence>
<feature type="repeat" description="Solcar" evidence="11">
    <location>
        <begin position="237"/>
        <end position="320"/>
    </location>
</feature>
<evidence type="ECO:0000256" key="7">
    <source>
        <dbReference type="ARBA" id="ARBA00022989"/>
    </source>
</evidence>
<evidence type="ECO:0000256" key="5">
    <source>
        <dbReference type="ARBA" id="ARBA00022737"/>
    </source>
</evidence>
<dbReference type="InterPro" id="IPR002067">
    <property type="entry name" value="MCP"/>
</dbReference>
<dbReference type="InterPro" id="IPR023395">
    <property type="entry name" value="MCP_dom_sf"/>
</dbReference>
<dbReference type="PANTHER" id="PTHR24089">
    <property type="entry name" value="SOLUTE CARRIER FAMILY 25"/>
    <property type="match status" value="1"/>
</dbReference>
<accession>A0A4S8IKJ5</accession>
<comment type="caution">
    <text evidence="13">The sequence shown here is derived from an EMBL/GenBank/DDBJ whole genome shotgun (WGS) entry which is preliminary data.</text>
</comment>
<evidence type="ECO:0000256" key="8">
    <source>
        <dbReference type="ARBA" id="ARBA00023128"/>
    </source>
</evidence>
<dbReference type="GO" id="GO:0005743">
    <property type="term" value="C:mitochondrial inner membrane"/>
    <property type="evidence" value="ECO:0007669"/>
    <property type="project" value="UniProtKB-SubCell"/>
</dbReference>
<organism evidence="13 14">
    <name type="scientific">Musa balbisiana</name>
    <name type="common">Banana</name>
    <dbReference type="NCBI Taxonomy" id="52838"/>
    <lineage>
        <taxon>Eukaryota</taxon>
        <taxon>Viridiplantae</taxon>
        <taxon>Streptophyta</taxon>
        <taxon>Embryophyta</taxon>
        <taxon>Tracheophyta</taxon>
        <taxon>Spermatophyta</taxon>
        <taxon>Magnoliopsida</taxon>
        <taxon>Liliopsida</taxon>
        <taxon>Zingiberales</taxon>
        <taxon>Musaceae</taxon>
        <taxon>Musa</taxon>
    </lineage>
</organism>
<comment type="subcellular location">
    <subcellularLocation>
        <location evidence="1">Mitochondrion inner membrane</location>
        <topology evidence="1">Multi-pass membrane protein</topology>
    </subcellularLocation>
</comment>
<evidence type="ECO:0000256" key="3">
    <source>
        <dbReference type="ARBA" id="ARBA00022448"/>
    </source>
</evidence>
<dbReference type="PROSITE" id="PS50920">
    <property type="entry name" value="SOLCAR"/>
    <property type="match status" value="3"/>
</dbReference>
<keyword evidence="9 11" id="KW-0472">Membrane</keyword>
<evidence type="ECO:0000256" key="10">
    <source>
        <dbReference type="ARBA" id="ARBA00054707"/>
    </source>
</evidence>
<keyword evidence="7" id="KW-1133">Transmembrane helix</keyword>
<dbReference type="AlphaFoldDB" id="A0A4S8IKJ5"/>
<evidence type="ECO:0008006" key="15">
    <source>
        <dbReference type="Google" id="ProtNLM"/>
    </source>
</evidence>
<reference evidence="13 14" key="1">
    <citation type="journal article" date="2019" name="Nat. Plants">
        <title>Genome sequencing of Musa balbisiana reveals subgenome evolution and function divergence in polyploid bananas.</title>
        <authorList>
            <person name="Yao X."/>
        </authorList>
    </citation>
    <scope>NUCLEOTIDE SEQUENCE [LARGE SCALE GENOMIC DNA]</scope>
    <source>
        <strain evidence="14">cv. DH-PKW</strain>
        <tissue evidence="13">Leaves</tissue>
    </source>
</reference>
<dbReference type="SUPFAM" id="SSF103506">
    <property type="entry name" value="Mitochondrial carrier"/>
    <property type="match status" value="1"/>
</dbReference>
<sequence>MIDSCDVPPTGDPTWDRMASVECSGSSRHVRDLLERHGIVFELRGRRSDRRQAAEAATCSELLGTAEVPWRDICGPTDTGISLAAMHELEVRFHGSILPRICIPDEASDPPPLFAAGGRLFLEPHADESPVRSRCSRGKAVPLGGIRWEGAAAVNGFLSVSLSVKGSEGLVRESVELLGKEEERRSEAPALEGEDEKRLETVASEGKVEDGVLVVLGEEKKNRDKNGRLQEERTGVINTTKHLWAGAVAAMVSRTFVAPLERLKLEYMVRGEQSNLFALINKIATTQGLKGFWKGNMVNILRTAPFKAINFYAYDTYRKQLLELSGNEETTNFERFVAGAAAGITATILCIPMDTIRTKIVAPGGEAFGGVIGVFRHMVQTEGFFSLYKGLVPSLISMAPSGAVFYGVYDIMKAAYLHSPEGRKRLALMTQQGEEVNALDQLELGSTRTLLYGAIAGACAEAATYPFEVIRRQLQMQVRANKLNALATFMKIVEQGGIPALYAGVIPSLLQVLPSASISYFVYEIMKILLKVE</sequence>
<dbReference type="GO" id="GO:0015711">
    <property type="term" value="P:organic anion transport"/>
    <property type="evidence" value="ECO:0007669"/>
    <property type="project" value="UniProtKB-ARBA"/>
</dbReference>
<dbReference type="InterPro" id="IPR018108">
    <property type="entry name" value="MCP_transmembrane"/>
</dbReference>
<comment type="function">
    <text evidence="10">Probable mitochondrial adenylate carrier that catalyzes the transport of ATP, ADP and AMP.</text>
</comment>
<feature type="repeat" description="Solcar" evidence="11">
    <location>
        <begin position="444"/>
        <end position="529"/>
    </location>
</feature>
<evidence type="ECO:0000313" key="13">
    <source>
        <dbReference type="EMBL" id="THU48968.1"/>
    </source>
</evidence>
<keyword evidence="3 12" id="KW-0813">Transport</keyword>
<keyword evidence="8" id="KW-0496">Mitochondrion</keyword>
<evidence type="ECO:0000256" key="4">
    <source>
        <dbReference type="ARBA" id="ARBA00022692"/>
    </source>
</evidence>
<dbReference type="GO" id="GO:0055085">
    <property type="term" value="P:transmembrane transport"/>
    <property type="evidence" value="ECO:0007669"/>
    <property type="project" value="InterPro"/>
</dbReference>
<protein>
    <recommendedName>
        <fullName evidence="15">Mitochondrial adenine nucleotide transporter BTL3</fullName>
    </recommendedName>
</protein>
<evidence type="ECO:0000256" key="9">
    <source>
        <dbReference type="ARBA" id="ARBA00023136"/>
    </source>
</evidence>
<evidence type="ECO:0000256" key="6">
    <source>
        <dbReference type="ARBA" id="ARBA00022792"/>
    </source>
</evidence>
<feature type="repeat" description="Solcar" evidence="11">
    <location>
        <begin position="330"/>
        <end position="415"/>
    </location>
</feature>
<dbReference type="Pfam" id="PF00153">
    <property type="entry name" value="Mito_carr"/>
    <property type="match status" value="3"/>
</dbReference>
<keyword evidence="5" id="KW-0677">Repeat</keyword>
<evidence type="ECO:0000256" key="1">
    <source>
        <dbReference type="ARBA" id="ARBA00004448"/>
    </source>
</evidence>
<evidence type="ECO:0000256" key="2">
    <source>
        <dbReference type="ARBA" id="ARBA00006375"/>
    </source>
</evidence>
<keyword evidence="6" id="KW-0999">Mitochondrion inner membrane</keyword>
<dbReference type="Gene3D" id="1.50.40.10">
    <property type="entry name" value="Mitochondrial carrier domain"/>
    <property type="match status" value="1"/>
</dbReference>
<dbReference type="STRING" id="52838.A0A4S8IKJ5"/>